<dbReference type="EMBL" id="POUM01000002">
    <property type="protein sequence ID" value="PNF60816.1"/>
    <property type="molecule type" value="Genomic_DNA"/>
</dbReference>
<organism evidence="1 2">
    <name type="scientific">Stutzerimonas stutzeri</name>
    <name type="common">Pseudomonas stutzeri</name>
    <dbReference type="NCBI Taxonomy" id="316"/>
    <lineage>
        <taxon>Bacteria</taxon>
        <taxon>Pseudomonadati</taxon>
        <taxon>Pseudomonadota</taxon>
        <taxon>Gammaproteobacteria</taxon>
        <taxon>Pseudomonadales</taxon>
        <taxon>Pseudomonadaceae</taxon>
        <taxon>Stutzerimonas</taxon>
    </lineage>
</organism>
<name>A0A2N8RI95_STUST</name>
<evidence type="ECO:0000313" key="1">
    <source>
        <dbReference type="EMBL" id="PNF60816.1"/>
    </source>
</evidence>
<evidence type="ECO:0000313" key="2">
    <source>
        <dbReference type="Proteomes" id="UP000236003"/>
    </source>
</evidence>
<dbReference type="AlphaFoldDB" id="A0A2N8RI95"/>
<protein>
    <submittedName>
        <fullName evidence="1">Uncharacterized protein</fullName>
    </submittedName>
</protein>
<dbReference type="Proteomes" id="UP000236003">
    <property type="component" value="Unassembled WGS sequence"/>
</dbReference>
<sequence>MKKDNALWRRKHVLERLGLHTHASRSAWSHDLGHAIAFDAWDHQWQRDAGGAYARYPLRTNGEHYNLTEAVQNPRPGHTRWQGHVDMLLAGERMPRALVPVAVDPDAKPNRGAKGWLPLALDGHVELGKDGEVWFYVDRETPL</sequence>
<proteinExistence type="predicted"/>
<comment type="caution">
    <text evidence="1">The sequence shown here is derived from an EMBL/GenBank/DDBJ whole genome shotgun (WGS) entry which is preliminary data.</text>
</comment>
<dbReference type="RefSeq" id="WP_003280801.1">
    <property type="nucleotide sequence ID" value="NZ_CP036186.1"/>
</dbReference>
<reference evidence="1 2" key="1">
    <citation type="submission" date="2018-01" db="EMBL/GenBank/DDBJ databases">
        <title>Denitrification phenotypes of diverse strains of Pseudomonas stutzeri.</title>
        <authorList>
            <person name="Milligan D.A."/>
            <person name="Bergaust L."/>
            <person name="Bakken L.R."/>
            <person name="Frostegard A."/>
        </authorList>
    </citation>
    <scope>NUCLEOTIDE SEQUENCE [LARGE SCALE GENOMIC DNA]</scope>
    <source>
        <strain evidence="1 2">CCUG 44592</strain>
    </source>
</reference>
<accession>A0A2N8RI95</accession>
<gene>
    <name evidence="1" type="ORF">CXK99_02505</name>
</gene>